<dbReference type="Proteomes" id="UP000031565">
    <property type="component" value="Unassembled WGS sequence"/>
</dbReference>
<reference evidence="1 2" key="1">
    <citation type="journal article" date="2015" name="MBio">
        <title>Genome sequence of the Drosophila melanogaster male-killing Spiroplasma strain MSRO endosymbiont.</title>
        <authorList>
            <person name="Paredes J.C."/>
            <person name="Herren J.K."/>
            <person name="Schupfer F."/>
            <person name="Marin R."/>
            <person name="Claverol S."/>
            <person name="Kuo C.H."/>
            <person name="Lemaitre B."/>
            <person name="Beven L."/>
        </authorList>
    </citation>
    <scope>NUCLEOTIDE SEQUENCE [LARGE SCALE GENOMIC DNA]</scope>
    <source>
        <strain evidence="1 2">MSRO</strain>
    </source>
</reference>
<sequence length="80" mass="9159">MQLLSIWDGISKALLDLMWRIFLQGPLQIINIFNKILNYLSGGILSDILFGSSQNFDFANLPIAFFIRLLAIPFFIKILL</sequence>
<proteinExistence type="predicted"/>
<organism evidence="1 2">
    <name type="scientific">Spiroplasma poulsonii</name>
    <dbReference type="NCBI Taxonomy" id="2138"/>
    <lineage>
        <taxon>Bacteria</taxon>
        <taxon>Bacillati</taxon>
        <taxon>Mycoplasmatota</taxon>
        <taxon>Mollicutes</taxon>
        <taxon>Entomoplasmatales</taxon>
        <taxon>Spiroplasmataceae</taxon>
        <taxon>Spiroplasma</taxon>
    </lineage>
</organism>
<name>A0A2P6FDT8_9MOLU</name>
<evidence type="ECO:0000313" key="2">
    <source>
        <dbReference type="Proteomes" id="UP000031565"/>
    </source>
</evidence>
<evidence type="ECO:0000313" key="1">
    <source>
        <dbReference type="EMBL" id="PQM31623.1"/>
    </source>
</evidence>
<dbReference type="RefSeq" id="WP_040093675.1">
    <property type="nucleotide sequence ID" value="NZ_CM020866.1"/>
</dbReference>
<protein>
    <submittedName>
        <fullName evidence="1">Uncharacterized protein</fullName>
    </submittedName>
</protein>
<comment type="caution">
    <text evidence="1">The sequence shown here is derived from an EMBL/GenBank/DDBJ whole genome shotgun (WGS) entry which is preliminary data.</text>
</comment>
<keyword evidence="2" id="KW-1185">Reference proteome</keyword>
<dbReference type="AlphaFoldDB" id="A0A2P6FDT8"/>
<dbReference type="OrthoDB" id="390179at2"/>
<dbReference type="STRING" id="2138.SMSRO_v1c13920"/>
<accession>A0A2P6FDT8</accession>
<dbReference type="EMBL" id="JTLV02000001">
    <property type="protein sequence ID" value="PQM31623.1"/>
    <property type="molecule type" value="Genomic_DNA"/>
</dbReference>
<gene>
    <name evidence="1" type="ORF">SMSRO_SF014680</name>
</gene>